<gene>
    <name evidence="3" type="ORF">MOBT1_002546</name>
</gene>
<dbReference type="PANTHER" id="PTHR31571">
    <property type="entry name" value="ALTERED INHERITANCE OF MITOCHONDRIA PROTEIN 6"/>
    <property type="match status" value="1"/>
</dbReference>
<organism evidence="3 4">
    <name type="scientific">Malassezia obtusa</name>
    <dbReference type="NCBI Taxonomy" id="76774"/>
    <lineage>
        <taxon>Eukaryota</taxon>
        <taxon>Fungi</taxon>
        <taxon>Dikarya</taxon>
        <taxon>Basidiomycota</taxon>
        <taxon>Ustilaginomycotina</taxon>
        <taxon>Malasseziomycetes</taxon>
        <taxon>Malasseziales</taxon>
        <taxon>Malasseziaceae</taxon>
        <taxon>Malassezia</taxon>
    </lineage>
</organism>
<keyword evidence="4" id="KW-1185">Reference proteome</keyword>
<dbReference type="Proteomes" id="UP001214603">
    <property type="component" value="Chromosome 6"/>
</dbReference>
<evidence type="ECO:0000313" key="4">
    <source>
        <dbReference type="Proteomes" id="UP001214603"/>
    </source>
</evidence>
<sequence length="266" mass="30144">MSANIESDVWLNPKDDKLYVGHDAFSLSRERTFHALTVEPLVQAIDQANSANAMHVQNEESELFADLQASVAKDDAPWWNGFFSLGVGNTQPIQLMIDIKNNPHKSWQHVLKALDPLRERGYLTRYEYGKIIPGPILVVGTGATPVEELAAKHKRDVFYDCELTKLSGPGPKIGGEHYPWNATLCPIASTDFSKVTNDYKGIHEPTKKMNESISRLIHEAHERNIKTRFWDTPAWPVYARDRVNRMLLELGSDWINADDLEAIAYF</sequence>
<dbReference type="GO" id="GO:0006629">
    <property type="term" value="P:lipid metabolic process"/>
    <property type="evidence" value="ECO:0007669"/>
    <property type="project" value="InterPro"/>
</dbReference>
<name>A0AAF0E1U6_9BASI</name>
<evidence type="ECO:0000256" key="1">
    <source>
        <dbReference type="ARBA" id="ARBA00008858"/>
    </source>
</evidence>
<comment type="similarity">
    <text evidence="1">Belongs to the AIM6 family.</text>
</comment>
<dbReference type="GO" id="GO:0008081">
    <property type="term" value="F:phosphoric diester hydrolase activity"/>
    <property type="evidence" value="ECO:0007669"/>
    <property type="project" value="InterPro"/>
</dbReference>
<protein>
    <recommendedName>
        <fullName evidence="2">Altered inheritance of mitochondria protein 6</fullName>
    </recommendedName>
</protein>
<dbReference type="PANTHER" id="PTHR31571:SF1">
    <property type="entry name" value="ALTERED INHERITANCE OF MITOCHONDRIA PROTEIN 6"/>
    <property type="match status" value="1"/>
</dbReference>
<dbReference type="EMBL" id="CP119939">
    <property type="protein sequence ID" value="WFD03851.1"/>
    <property type="molecule type" value="Genomic_DNA"/>
</dbReference>
<accession>A0AAF0E1U6</accession>
<evidence type="ECO:0000256" key="2">
    <source>
        <dbReference type="ARBA" id="ARBA00014286"/>
    </source>
</evidence>
<evidence type="ECO:0000313" key="3">
    <source>
        <dbReference type="EMBL" id="WFD03851.1"/>
    </source>
</evidence>
<proteinExistence type="inferred from homology"/>
<dbReference type="Gene3D" id="3.20.20.190">
    <property type="entry name" value="Phosphatidylinositol (PI) phosphodiesterase"/>
    <property type="match status" value="1"/>
</dbReference>
<dbReference type="AlphaFoldDB" id="A0AAF0E1U6"/>
<reference evidence="3" key="1">
    <citation type="submission" date="2023-03" db="EMBL/GenBank/DDBJ databases">
        <title>Mating type loci evolution in Malassezia.</title>
        <authorList>
            <person name="Coelho M.A."/>
        </authorList>
    </citation>
    <scope>NUCLEOTIDE SEQUENCE</scope>
    <source>
        <strain evidence="3">CBS 7876</strain>
    </source>
</reference>
<dbReference type="InterPro" id="IPR017946">
    <property type="entry name" value="PLC-like_Pdiesterase_TIM-brl"/>
</dbReference>
<dbReference type="SUPFAM" id="SSF51695">
    <property type="entry name" value="PLC-like phosphodiesterases"/>
    <property type="match status" value="1"/>
</dbReference>
<dbReference type="InterPro" id="IPR051236">
    <property type="entry name" value="HAT_RTT109-like"/>
</dbReference>